<feature type="chain" id="PRO_5017587121" evidence="3">
    <location>
        <begin position="23"/>
        <end position="712"/>
    </location>
</feature>
<dbReference type="PROSITE" id="PS51155">
    <property type="entry name" value="CHIT_BIND_RR_2"/>
    <property type="match status" value="1"/>
</dbReference>
<dbReference type="AlphaFoldDB" id="A0A1B0A2F0"/>
<feature type="compositionally biased region" description="Low complexity" evidence="2">
    <location>
        <begin position="478"/>
        <end position="488"/>
    </location>
</feature>
<dbReference type="EnsemblMetazoa" id="GPAI032400-RA">
    <property type="protein sequence ID" value="GPAI032400-PA"/>
    <property type="gene ID" value="GPAI032400"/>
</dbReference>
<sequence length="712" mass="73297">MKMARAVFCMAIACIFMQSVATVKLDAQNRRLILDIKDQKTTNKQYYSSNFDTNAYRYGYDIGKTGNFHHETRGPDGVTYGCYGHIDPNKILRATHYVADTRGYRTVEPQKPVVTYPEADDPIKGPSSGILLQWDELYFPIGCGKFEGGVRPDIPLVFIDDVRPVFQGTDNHVFNFSKFTHLTPKDSKQNGLNLHSNIGGRPVNSNAGLFDNSHTYEGSPGAQASTTHSIQSLHPSADNRVKNVASGQLNHFAIPHNKTAAGQGFGNFRGPGNKHTGDRKNTGEHSDLDFKGFEGSNTPASQLRPSTQHQNSPDYLLHGSSNSHHPVETHSFGFQGSGGSAGSTGVASSVGSGGLGSAGSSGSGSRGPGNSGGSGSFASFGRPSGSSGPRSPGGAGGSSGPGGLGVSDSSIGIPGLGSSNSYASHVGSGGSDGPGGLPDSGNYASFGGSTNYVGSDGSGKYSGPRGSGNYAGFGGSGSSNNSAGTISSVNTTGYVNSVGDIGSVNSVSSVDSSGSMDSVNSVDHVTSVDATTSAGIADSADSVASAGFESYAGSDSSGSPSSHDLFKTASHNSIETQRPSGLFDSEGSGKYEPSPSASFTEFTKYEANDLPAVSPDGATTSSGSSSDFLGKYGLDSRPGSGSPGKPQQYISSGNNGKYVPGKEGKYSHEKEFLVTGFPGAIAYNKDLSIFSDLSEKCSHKFSNTTVIVTALN</sequence>
<keyword evidence="3" id="KW-0732">Signal</keyword>
<feature type="region of interest" description="Disordered" evidence="2">
    <location>
        <begin position="258"/>
        <end position="412"/>
    </location>
</feature>
<feature type="compositionally biased region" description="Low complexity" evidence="2">
    <location>
        <begin position="550"/>
        <end position="562"/>
    </location>
</feature>
<evidence type="ECO:0000313" key="5">
    <source>
        <dbReference type="Proteomes" id="UP000092445"/>
    </source>
</evidence>
<dbReference type="Proteomes" id="UP000092445">
    <property type="component" value="Unassembled WGS sequence"/>
</dbReference>
<dbReference type="InterPro" id="IPR000618">
    <property type="entry name" value="Insect_cuticle"/>
</dbReference>
<feature type="compositionally biased region" description="Low complexity" evidence="2">
    <location>
        <begin position="614"/>
        <end position="627"/>
    </location>
</feature>
<dbReference type="Pfam" id="PF00379">
    <property type="entry name" value="Chitin_bind_4"/>
    <property type="match status" value="1"/>
</dbReference>
<evidence type="ECO:0000256" key="3">
    <source>
        <dbReference type="SAM" id="SignalP"/>
    </source>
</evidence>
<feature type="region of interest" description="Disordered" evidence="2">
    <location>
        <begin position="185"/>
        <end position="226"/>
    </location>
</feature>
<feature type="compositionally biased region" description="Gly residues" evidence="2">
    <location>
        <begin position="427"/>
        <end position="438"/>
    </location>
</feature>
<evidence type="ECO:0000256" key="2">
    <source>
        <dbReference type="SAM" id="MobiDB-lite"/>
    </source>
</evidence>
<dbReference type="STRING" id="7398.A0A1B0A2F0"/>
<feature type="compositionally biased region" description="Gly residues" evidence="2">
    <location>
        <begin position="351"/>
        <end position="375"/>
    </location>
</feature>
<protein>
    <submittedName>
        <fullName evidence="4">Uncharacterized protein</fullName>
    </submittedName>
</protein>
<keyword evidence="5" id="KW-1185">Reference proteome</keyword>
<reference evidence="5" key="1">
    <citation type="submission" date="2014-03" db="EMBL/GenBank/DDBJ databases">
        <authorList>
            <person name="Aksoy S."/>
            <person name="Warren W."/>
            <person name="Wilson R.K."/>
        </authorList>
    </citation>
    <scope>NUCLEOTIDE SEQUENCE [LARGE SCALE GENOMIC DNA]</scope>
    <source>
        <strain evidence="5">IAEA</strain>
    </source>
</reference>
<proteinExistence type="predicted"/>
<feature type="compositionally biased region" description="Gly residues" evidence="2">
    <location>
        <begin position="465"/>
        <end position="477"/>
    </location>
</feature>
<feature type="signal peptide" evidence="3">
    <location>
        <begin position="1"/>
        <end position="22"/>
    </location>
</feature>
<feature type="region of interest" description="Disordered" evidence="2">
    <location>
        <begin position="548"/>
        <end position="597"/>
    </location>
</feature>
<reference evidence="4" key="2">
    <citation type="submission" date="2020-05" db="UniProtKB">
        <authorList>
            <consortium name="EnsemblMetazoa"/>
        </authorList>
    </citation>
    <scope>IDENTIFICATION</scope>
    <source>
        <strain evidence="4">IAEA</strain>
    </source>
</reference>
<keyword evidence="1" id="KW-0193">Cuticle</keyword>
<accession>A0A1B0A2F0</accession>
<name>A0A1B0A2F0_GLOPL</name>
<feature type="region of interest" description="Disordered" evidence="2">
    <location>
        <begin position="424"/>
        <end position="491"/>
    </location>
</feature>
<dbReference type="VEuPathDB" id="VectorBase:GPAI032400"/>
<evidence type="ECO:0000256" key="1">
    <source>
        <dbReference type="PROSITE-ProRule" id="PRU00497"/>
    </source>
</evidence>
<organism evidence="4 5">
    <name type="scientific">Glossina pallidipes</name>
    <name type="common">Tsetse fly</name>
    <dbReference type="NCBI Taxonomy" id="7398"/>
    <lineage>
        <taxon>Eukaryota</taxon>
        <taxon>Metazoa</taxon>
        <taxon>Ecdysozoa</taxon>
        <taxon>Arthropoda</taxon>
        <taxon>Hexapoda</taxon>
        <taxon>Insecta</taxon>
        <taxon>Pterygota</taxon>
        <taxon>Neoptera</taxon>
        <taxon>Endopterygota</taxon>
        <taxon>Diptera</taxon>
        <taxon>Brachycera</taxon>
        <taxon>Muscomorpha</taxon>
        <taxon>Hippoboscoidea</taxon>
        <taxon>Glossinidae</taxon>
        <taxon>Glossina</taxon>
    </lineage>
</organism>
<feature type="compositionally biased region" description="Polar residues" evidence="2">
    <location>
        <begin position="569"/>
        <end position="579"/>
    </location>
</feature>
<feature type="region of interest" description="Disordered" evidence="2">
    <location>
        <begin position="610"/>
        <end position="662"/>
    </location>
</feature>
<dbReference type="GO" id="GO:0042302">
    <property type="term" value="F:structural constituent of cuticle"/>
    <property type="evidence" value="ECO:0007669"/>
    <property type="project" value="UniProtKB-UniRule"/>
</dbReference>
<evidence type="ECO:0000313" key="4">
    <source>
        <dbReference type="EnsemblMetazoa" id="GPAI032400-PA"/>
    </source>
</evidence>
<feature type="compositionally biased region" description="Polar residues" evidence="2">
    <location>
        <begin position="203"/>
        <end position="226"/>
    </location>
</feature>
<feature type="compositionally biased region" description="Basic and acidic residues" evidence="2">
    <location>
        <begin position="275"/>
        <end position="292"/>
    </location>
</feature>
<feature type="compositionally biased region" description="Gly residues" evidence="2">
    <location>
        <begin position="391"/>
        <end position="405"/>
    </location>
</feature>
<feature type="compositionally biased region" description="Low complexity" evidence="2">
    <location>
        <begin position="376"/>
        <end position="390"/>
    </location>
</feature>
<feature type="compositionally biased region" description="Polar residues" evidence="2">
    <location>
        <begin position="295"/>
        <end position="324"/>
    </location>
</feature>